<dbReference type="InterPro" id="IPR003251">
    <property type="entry name" value="Rr_diiron-bd_dom"/>
</dbReference>
<sequence length="165" mass="18337">MDRTTKDLMDAFAGESQANRKYLAFAAKAEQEGYPYVARLFRAAAEAETVHAHNHLRALKGVKSTAENLKEAIGGELYEFKEMYPGMIAAAKDSGNKEAERTFTFANEVEKVHHALYEKALKTLEEKVKAVDMYICPVCGYTAEEHPPETCPVCGAKGKVFKKID</sequence>
<evidence type="ECO:0000256" key="2">
    <source>
        <dbReference type="ARBA" id="ARBA00022982"/>
    </source>
</evidence>
<dbReference type="PANTHER" id="PTHR33746">
    <property type="entry name" value="RUBRERYTHRIN"/>
    <property type="match status" value="1"/>
</dbReference>
<protein>
    <submittedName>
        <fullName evidence="5">Rubrerythrin family protein</fullName>
    </submittedName>
</protein>
<dbReference type="InterPro" id="IPR048574">
    <property type="entry name" value="RUBY_RBDX"/>
</dbReference>
<dbReference type="PROSITE" id="PS50903">
    <property type="entry name" value="RUBREDOXIN_LIKE"/>
    <property type="match status" value="1"/>
</dbReference>
<dbReference type="Pfam" id="PF02915">
    <property type="entry name" value="Rubrerythrin"/>
    <property type="match status" value="1"/>
</dbReference>
<feature type="domain" description="Rubredoxin-like" evidence="3">
    <location>
        <begin position="131"/>
        <end position="164"/>
    </location>
</feature>
<reference evidence="5" key="1">
    <citation type="journal article" date="2020" name="mSystems">
        <title>Genome- and Community-Level Interaction Insights into Carbon Utilization and Element Cycling Functions of Hydrothermarchaeota in Hydrothermal Sediment.</title>
        <authorList>
            <person name="Zhou Z."/>
            <person name="Liu Y."/>
            <person name="Xu W."/>
            <person name="Pan J."/>
            <person name="Luo Z.H."/>
            <person name="Li M."/>
        </authorList>
    </citation>
    <scope>NUCLEOTIDE SEQUENCE [LARGE SCALE GENOMIC DNA]</scope>
    <source>
        <strain evidence="5">SpSt-767</strain>
    </source>
</reference>
<dbReference type="InterPro" id="IPR009040">
    <property type="entry name" value="Ferritin-like_diiron"/>
</dbReference>
<evidence type="ECO:0000256" key="1">
    <source>
        <dbReference type="ARBA" id="ARBA00022448"/>
    </source>
</evidence>
<gene>
    <name evidence="5" type="ORF">ENV52_10960</name>
</gene>
<accession>A0A7V6A4Y6</accession>
<dbReference type="InterPro" id="IPR052753">
    <property type="entry name" value="Rbr2/Nigerythrin"/>
</dbReference>
<dbReference type="GO" id="GO:0016491">
    <property type="term" value="F:oxidoreductase activity"/>
    <property type="evidence" value="ECO:0007669"/>
    <property type="project" value="InterPro"/>
</dbReference>
<evidence type="ECO:0000259" key="3">
    <source>
        <dbReference type="PROSITE" id="PS50903"/>
    </source>
</evidence>
<evidence type="ECO:0000313" key="5">
    <source>
        <dbReference type="EMBL" id="HHS30205.1"/>
    </source>
</evidence>
<dbReference type="PANTHER" id="PTHR33746:SF4">
    <property type="entry name" value="RUBRERYTHRIN"/>
    <property type="match status" value="1"/>
</dbReference>
<dbReference type="GO" id="GO:0005506">
    <property type="term" value="F:iron ion binding"/>
    <property type="evidence" value="ECO:0007669"/>
    <property type="project" value="InterPro"/>
</dbReference>
<dbReference type="Pfam" id="PF21349">
    <property type="entry name" value="RUBY_RBDX"/>
    <property type="match status" value="1"/>
</dbReference>
<dbReference type="AlphaFoldDB" id="A0A7V6A4Y6"/>
<comment type="caution">
    <text evidence="5">The sequence shown here is derived from an EMBL/GenBank/DDBJ whole genome shotgun (WGS) entry which is preliminary data.</text>
</comment>
<dbReference type="InterPro" id="IPR009078">
    <property type="entry name" value="Ferritin-like_SF"/>
</dbReference>
<dbReference type="InterPro" id="IPR024934">
    <property type="entry name" value="Rubredoxin-like_dom"/>
</dbReference>
<dbReference type="PROSITE" id="PS50905">
    <property type="entry name" value="FERRITIN_LIKE"/>
    <property type="match status" value="1"/>
</dbReference>
<feature type="domain" description="Ferritin-like diiron" evidence="4">
    <location>
        <begin position="1"/>
        <end position="128"/>
    </location>
</feature>
<name>A0A7V6A4Y6_9BACT</name>
<dbReference type="InterPro" id="IPR012347">
    <property type="entry name" value="Ferritin-like"/>
</dbReference>
<dbReference type="SUPFAM" id="SSF47240">
    <property type="entry name" value="Ferritin-like"/>
    <property type="match status" value="1"/>
</dbReference>
<dbReference type="Gene3D" id="1.20.1260.10">
    <property type="match status" value="1"/>
</dbReference>
<keyword evidence="2" id="KW-0249">Electron transport</keyword>
<dbReference type="EMBL" id="DTGR01000172">
    <property type="protein sequence ID" value="HHS30205.1"/>
    <property type="molecule type" value="Genomic_DNA"/>
</dbReference>
<dbReference type="CDD" id="cd01041">
    <property type="entry name" value="Rubrerythrin"/>
    <property type="match status" value="1"/>
</dbReference>
<evidence type="ECO:0000259" key="4">
    <source>
        <dbReference type="PROSITE" id="PS50905"/>
    </source>
</evidence>
<dbReference type="Gene3D" id="2.20.28.10">
    <property type="match status" value="1"/>
</dbReference>
<dbReference type="SUPFAM" id="SSF57802">
    <property type="entry name" value="Rubredoxin-like"/>
    <property type="match status" value="1"/>
</dbReference>
<proteinExistence type="predicted"/>
<organism evidence="5">
    <name type="scientific">Desulfobacca acetoxidans</name>
    <dbReference type="NCBI Taxonomy" id="60893"/>
    <lineage>
        <taxon>Bacteria</taxon>
        <taxon>Pseudomonadati</taxon>
        <taxon>Thermodesulfobacteriota</taxon>
        <taxon>Desulfobaccia</taxon>
        <taxon>Desulfobaccales</taxon>
        <taxon>Desulfobaccaceae</taxon>
        <taxon>Desulfobacca</taxon>
    </lineage>
</organism>
<keyword evidence="1" id="KW-0813">Transport</keyword>